<keyword evidence="4" id="KW-0521">NADP</keyword>
<dbReference type="GO" id="GO:0003959">
    <property type="term" value="F:NADPH dehydrogenase activity"/>
    <property type="evidence" value="ECO:0007669"/>
    <property type="project" value="UniProtKB-EC"/>
</dbReference>
<sequence>MAKLFTPFKLRELEFKNRIFVSPMCQYSAEGGIPNNWHLVNYGSRAVGGAALVMVEATAICPEGRITPGCTGLWSEAHAEAFRPIVDFIRQQGAVPAIQIAHAGRKASCAAPWSGSQYLPIGSGGWQTVAPSAIPVTPAHGVPHALAPDEIDGIVELFADAARRALAAGFEVAEVHCAHGYLLNEFLSPLSNTRLDEYGGSMENRCRLPLRVAKTIRDIWPQQWPVFVRISATDWVEGGWDLAQSIQFARWLKEIGIDLVDCSTGGLILDAKIPVAPGYQVPFADGVRQGAHIATGAVGLITSPQQAEQILANEQADAIFLARELLRDPYWPLSAARELGVDVAWPNQYARAKL</sequence>
<protein>
    <submittedName>
        <fullName evidence="7">NADPH dehydrogenase</fullName>
        <ecNumber evidence="7">1.6.99.1</ecNumber>
    </submittedName>
</protein>
<dbReference type="CDD" id="cd02932">
    <property type="entry name" value="OYE_YqiM_FMN"/>
    <property type="match status" value="1"/>
</dbReference>
<dbReference type="PANTHER" id="PTHR43303">
    <property type="entry name" value="NADPH DEHYDROGENASE C23G7.10C-RELATED"/>
    <property type="match status" value="1"/>
</dbReference>
<proteinExistence type="predicted"/>
<keyword evidence="2" id="KW-0285">Flavoprotein</keyword>
<feature type="domain" description="NADH:flavin oxidoreductase/NADH oxidase N-terminal" evidence="6">
    <location>
        <begin position="3"/>
        <end position="337"/>
    </location>
</feature>
<dbReference type="EMBL" id="MLJW01001056">
    <property type="protein sequence ID" value="OIQ80471.1"/>
    <property type="molecule type" value="Genomic_DNA"/>
</dbReference>
<dbReference type="GO" id="GO:0050661">
    <property type="term" value="F:NADP binding"/>
    <property type="evidence" value="ECO:0007669"/>
    <property type="project" value="InterPro"/>
</dbReference>
<evidence type="ECO:0000256" key="4">
    <source>
        <dbReference type="ARBA" id="ARBA00022857"/>
    </source>
</evidence>
<dbReference type="Gene3D" id="3.20.20.70">
    <property type="entry name" value="Aldolase class I"/>
    <property type="match status" value="1"/>
</dbReference>
<evidence type="ECO:0000256" key="5">
    <source>
        <dbReference type="ARBA" id="ARBA00023002"/>
    </source>
</evidence>
<keyword evidence="5 7" id="KW-0560">Oxidoreductase</keyword>
<evidence type="ECO:0000259" key="6">
    <source>
        <dbReference type="Pfam" id="PF00724"/>
    </source>
</evidence>
<evidence type="ECO:0000313" key="7">
    <source>
        <dbReference type="EMBL" id="OIQ80471.1"/>
    </source>
</evidence>
<comment type="caution">
    <text evidence="7">The sequence shown here is derived from an EMBL/GenBank/DDBJ whole genome shotgun (WGS) entry which is preliminary data.</text>
</comment>
<dbReference type="SUPFAM" id="SSF51395">
    <property type="entry name" value="FMN-linked oxidoreductases"/>
    <property type="match status" value="1"/>
</dbReference>
<reference evidence="7" key="1">
    <citation type="submission" date="2016-10" db="EMBL/GenBank/DDBJ databases">
        <title>Sequence of Gallionella enrichment culture.</title>
        <authorList>
            <person name="Poehlein A."/>
            <person name="Muehling M."/>
            <person name="Daniel R."/>
        </authorList>
    </citation>
    <scope>NUCLEOTIDE SEQUENCE</scope>
</reference>
<dbReference type="GO" id="GO:0010181">
    <property type="term" value="F:FMN binding"/>
    <property type="evidence" value="ECO:0007669"/>
    <property type="project" value="InterPro"/>
</dbReference>
<organism evidence="7">
    <name type="scientific">mine drainage metagenome</name>
    <dbReference type="NCBI Taxonomy" id="410659"/>
    <lineage>
        <taxon>unclassified sequences</taxon>
        <taxon>metagenomes</taxon>
        <taxon>ecological metagenomes</taxon>
    </lineage>
</organism>
<accession>A0A1J5QKL3</accession>
<dbReference type="Pfam" id="PF00724">
    <property type="entry name" value="Oxidored_FMN"/>
    <property type="match status" value="1"/>
</dbReference>
<name>A0A1J5QKL3_9ZZZZ</name>
<evidence type="ECO:0000256" key="1">
    <source>
        <dbReference type="ARBA" id="ARBA00001917"/>
    </source>
</evidence>
<comment type="cofactor">
    <cofactor evidence="1">
        <name>FMN</name>
        <dbReference type="ChEBI" id="CHEBI:58210"/>
    </cofactor>
</comment>
<evidence type="ECO:0000256" key="2">
    <source>
        <dbReference type="ARBA" id="ARBA00022630"/>
    </source>
</evidence>
<dbReference type="InterPro" id="IPR001155">
    <property type="entry name" value="OxRdtase_FMN_N"/>
</dbReference>
<dbReference type="EC" id="1.6.99.1" evidence="7"/>
<dbReference type="InterPro" id="IPR044152">
    <property type="entry name" value="YqjM-like"/>
</dbReference>
<dbReference type="AlphaFoldDB" id="A0A1J5QKL3"/>
<evidence type="ECO:0000256" key="3">
    <source>
        <dbReference type="ARBA" id="ARBA00022643"/>
    </source>
</evidence>
<keyword evidence="3" id="KW-0288">FMN</keyword>
<dbReference type="InterPro" id="IPR013785">
    <property type="entry name" value="Aldolase_TIM"/>
</dbReference>
<dbReference type="PANTHER" id="PTHR43303:SF4">
    <property type="entry name" value="NADPH DEHYDROGENASE C23G7.10C-RELATED"/>
    <property type="match status" value="1"/>
</dbReference>
<gene>
    <name evidence="7" type="primary">namA_10</name>
    <name evidence="7" type="ORF">GALL_377740</name>
</gene>